<dbReference type="Proteomes" id="UP000595917">
    <property type="component" value="Chromosome"/>
</dbReference>
<dbReference type="AlphaFoldDB" id="A0A7T7XRA6"/>
<gene>
    <name evidence="1" type="ORF">JFL75_09095</name>
</gene>
<evidence type="ECO:0000313" key="2">
    <source>
        <dbReference type="Proteomes" id="UP000595917"/>
    </source>
</evidence>
<dbReference type="KEGG" id="bhc:JFL75_09095"/>
<proteinExistence type="predicted"/>
<evidence type="ECO:0000313" key="1">
    <source>
        <dbReference type="EMBL" id="QQO11054.1"/>
    </source>
</evidence>
<sequence length="64" mass="7311">MPDCKIGENKKHCNCTYPCTRKGLCCDCVAYHRRSGEIPACYFGPEGEKSYDRSVENYLKTKGR</sequence>
<reference evidence="1" key="1">
    <citation type="submission" date="2021-01" db="EMBL/GenBank/DDBJ databases">
        <title>Description of Breznakiella homolactica.</title>
        <authorList>
            <person name="Song Y."/>
            <person name="Brune A."/>
        </authorList>
    </citation>
    <scope>NUCLEOTIDE SEQUENCE</scope>
    <source>
        <strain evidence="1">RmG30</strain>
    </source>
</reference>
<keyword evidence="2" id="KW-1185">Reference proteome</keyword>
<dbReference type="EMBL" id="CP067089">
    <property type="protein sequence ID" value="QQO11054.1"/>
    <property type="molecule type" value="Genomic_DNA"/>
</dbReference>
<protein>
    <recommendedName>
        <fullName evidence="3">Cytosolic protein</fullName>
    </recommendedName>
</protein>
<organism evidence="1 2">
    <name type="scientific">Breznakiella homolactica</name>
    <dbReference type="NCBI Taxonomy" id="2798577"/>
    <lineage>
        <taxon>Bacteria</taxon>
        <taxon>Pseudomonadati</taxon>
        <taxon>Spirochaetota</taxon>
        <taxon>Spirochaetia</taxon>
        <taxon>Spirochaetales</taxon>
        <taxon>Breznakiellaceae</taxon>
        <taxon>Breznakiella</taxon>
    </lineage>
</organism>
<evidence type="ECO:0008006" key="3">
    <source>
        <dbReference type="Google" id="ProtNLM"/>
    </source>
</evidence>
<dbReference type="RefSeq" id="WP_215628363.1">
    <property type="nucleotide sequence ID" value="NZ_CP067089.2"/>
</dbReference>
<dbReference type="Pfam" id="PF20095">
    <property type="entry name" value="DUF6485"/>
    <property type="match status" value="1"/>
</dbReference>
<name>A0A7T7XRA6_9SPIR</name>
<accession>A0A7T7XRA6</accession>